<dbReference type="Proteomes" id="UP000222168">
    <property type="component" value="Unassembled WGS sequence"/>
</dbReference>
<organism evidence="1 2">
    <name type="scientific">Xenorhabdus ishibashii</name>
    <dbReference type="NCBI Taxonomy" id="1034471"/>
    <lineage>
        <taxon>Bacteria</taxon>
        <taxon>Pseudomonadati</taxon>
        <taxon>Pseudomonadota</taxon>
        <taxon>Gammaproteobacteria</taxon>
        <taxon>Enterobacterales</taxon>
        <taxon>Morganellaceae</taxon>
        <taxon>Xenorhabdus</taxon>
    </lineage>
</organism>
<protein>
    <recommendedName>
        <fullName evidence="3">PD-(D/E)XK nuclease superfamily protein</fullName>
    </recommendedName>
</protein>
<dbReference type="OrthoDB" id="6770443at2"/>
<evidence type="ECO:0000313" key="1">
    <source>
        <dbReference type="EMBL" id="PHM61435.1"/>
    </source>
</evidence>
<evidence type="ECO:0000313" key="2">
    <source>
        <dbReference type="Proteomes" id="UP000222168"/>
    </source>
</evidence>
<name>A0A2D0KDN0_9GAMM</name>
<comment type="caution">
    <text evidence="1">The sequence shown here is derived from an EMBL/GenBank/DDBJ whole genome shotgun (WGS) entry which is preliminary data.</text>
</comment>
<dbReference type="RefSeq" id="WP_099116599.1">
    <property type="nucleotide sequence ID" value="NZ_NJAK01000001.1"/>
</dbReference>
<dbReference type="InterPro" id="IPR029470">
    <property type="entry name" value="PDDEXK_4"/>
</dbReference>
<proteinExistence type="predicted"/>
<gene>
    <name evidence="1" type="ORF">Xish_00571</name>
</gene>
<keyword evidence="2" id="KW-1185">Reference proteome</keyword>
<reference evidence="1 2" key="1">
    <citation type="journal article" date="2017" name="Nat. Microbiol.">
        <title>Natural product diversity associated with the nematode symbionts Photorhabdus and Xenorhabdus.</title>
        <authorList>
            <person name="Tobias N.J."/>
            <person name="Wolff H."/>
            <person name="Djahanschiri B."/>
            <person name="Grundmann F."/>
            <person name="Kronenwerth M."/>
            <person name="Shi Y.M."/>
            <person name="Simonyi S."/>
            <person name="Grun P."/>
            <person name="Shapiro-Ilan D."/>
            <person name="Pidot S.J."/>
            <person name="Stinear T.P."/>
            <person name="Ebersberger I."/>
            <person name="Bode H.B."/>
        </authorList>
    </citation>
    <scope>NUCLEOTIDE SEQUENCE [LARGE SCALE GENOMIC DNA]</scope>
    <source>
        <strain evidence="1 2">DSM 22670</strain>
    </source>
</reference>
<dbReference type="EMBL" id="NJAK01000001">
    <property type="protein sequence ID" value="PHM61435.1"/>
    <property type="molecule type" value="Genomic_DNA"/>
</dbReference>
<dbReference type="Pfam" id="PF14281">
    <property type="entry name" value="PDDEXK_4"/>
    <property type="match status" value="1"/>
</dbReference>
<dbReference type="AlphaFoldDB" id="A0A2D0KDN0"/>
<sequence>MNKLMGDFFHKLKKITPHEEKEINFFASGGSGYLENPTSDLIALFMGNELGVPPWLLKALMQCLNVDCDIDELDITSLEVIREARTSDGKYLDILISHQDFIIGIEHKTISAINNPFESYDKHLNSLIDNNQIVYRCILAPDKLSSLPVDKWPLINYSQLVTTARNRLGKDQVHDPFSKWNIFYTEFLNHLHELSGMNNTMVMNTENQNFVKEHFNLLLKARDLLKEFETAMIDEGKKTLAEVLPGTNISHRINNWKGDYKAIHLSPECWGNGKTGVSLVYYPSEDEQDVIYYVNGWINISDYPELTMLRNMVLEKMKSDSFLPSADKSDSEIIPKAKELILSFGTPEGSLEEAKLLLKEMAMFISEILEN</sequence>
<evidence type="ECO:0008006" key="3">
    <source>
        <dbReference type="Google" id="ProtNLM"/>
    </source>
</evidence>
<accession>A0A2D0KDN0</accession>